<proteinExistence type="predicted"/>
<evidence type="ECO:0000313" key="2">
    <source>
        <dbReference type="EMBL" id="WRO23699.1"/>
    </source>
</evidence>
<feature type="transmembrane region" description="Helical" evidence="1">
    <location>
        <begin position="137"/>
        <end position="157"/>
    </location>
</feature>
<keyword evidence="3" id="KW-1185">Reference proteome</keyword>
<protein>
    <submittedName>
        <fullName evidence="2">Uncharacterized protein</fullName>
    </submittedName>
</protein>
<feature type="transmembrane region" description="Helical" evidence="1">
    <location>
        <begin position="105"/>
        <end position="125"/>
    </location>
</feature>
<evidence type="ECO:0000256" key="1">
    <source>
        <dbReference type="SAM" id="Phobius"/>
    </source>
</evidence>
<keyword evidence="1" id="KW-0472">Membrane</keyword>
<dbReference type="AlphaFoldDB" id="A0AAU0UWJ7"/>
<gene>
    <name evidence="2" type="ORF">MFMK1_003567</name>
</gene>
<keyword evidence="1" id="KW-1133">Transmembrane helix</keyword>
<dbReference type="RefSeq" id="WP_366923074.1">
    <property type="nucleotide sequence ID" value="NZ_CP121694.1"/>
</dbReference>
<keyword evidence="1" id="KW-0812">Transmembrane</keyword>
<sequence length="166" mass="18800">MKFRDRLLLGGREVVLLDRLIRGLMAGIAGGIVMNVLDFASYYIFQFSNLLLLDWASIVTYGHRPLNLTEYIFSLINQLGWAGFLGVIFAFVVPYRGSKYLLFKGAVYGFIACFFITAAPIFFQLPYLKELSTNTAISHRITSIIWGIVVAQTLYWLEGKRKEAAL</sequence>
<reference evidence="2 3" key="1">
    <citation type="submission" date="2023-04" db="EMBL/GenBank/DDBJ databases">
        <authorList>
            <person name="Hsu D."/>
        </authorList>
    </citation>
    <scope>NUCLEOTIDE SEQUENCE [LARGE SCALE GENOMIC DNA]</scope>
    <source>
        <strain evidence="2 3">MK1</strain>
    </source>
</reference>
<dbReference type="EMBL" id="CP121694">
    <property type="protein sequence ID" value="WRO23699.1"/>
    <property type="molecule type" value="Genomic_DNA"/>
</dbReference>
<feature type="transmembrane region" description="Helical" evidence="1">
    <location>
        <begin position="20"/>
        <end position="45"/>
    </location>
</feature>
<evidence type="ECO:0000313" key="3">
    <source>
        <dbReference type="Proteomes" id="UP001329915"/>
    </source>
</evidence>
<organism evidence="2 3">
    <name type="scientific">Metallumcola ferriviriculae</name>
    <dbReference type="NCBI Taxonomy" id="3039180"/>
    <lineage>
        <taxon>Bacteria</taxon>
        <taxon>Bacillati</taxon>
        <taxon>Bacillota</taxon>
        <taxon>Clostridia</taxon>
        <taxon>Neomoorellales</taxon>
        <taxon>Desulfitibacteraceae</taxon>
        <taxon>Metallumcola</taxon>
    </lineage>
</organism>
<dbReference type="KEGG" id="dbc:MFMK1_003567"/>
<accession>A0AAU0UWJ7</accession>
<dbReference type="Proteomes" id="UP001329915">
    <property type="component" value="Chromosome"/>
</dbReference>
<name>A0AAU0UWJ7_9FIRM</name>
<feature type="transmembrane region" description="Helical" evidence="1">
    <location>
        <begin position="71"/>
        <end position="93"/>
    </location>
</feature>